<dbReference type="GO" id="GO:0009403">
    <property type="term" value="P:toxin biosynthetic process"/>
    <property type="evidence" value="ECO:0007669"/>
    <property type="project" value="InterPro"/>
</dbReference>
<feature type="transmembrane region" description="Helical" evidence="5">
    <location>
        <begin position="62"/>
        <end position="80"/>
    </location>
</feature>
<dbReference type="Pfam" id="PF02674">
    <property type="entry name" value="Colicin_V"/>
    <property type="match status" value="1"/>
</dbReference>
<dbReference type="PANTHER" id="PTHR37306:SF1">
    <property type="entry name" value="COLICIN V PRODUCTION PROTEIN"/>
    <property type="match status" value="1"/>
</dbReference>
<dbReference type="EMBL" id="JAASRN010000002">
    <property type="protein sequence ID" value="NIK74297.1"/>
    <property type="molecule type" value="Genomic_DNA"/>
</dbReference>
<evidence type="ECO:0000256" key="3">
    <source>
        <dbReference type="ARBA" id="ARBA00022989"/>
    </source>
</evidence>
<evidence type="ECO:0000256" key="5">
    <source>
        <dbReference type="SAM" id="Phobius"/>
    </source>
</evidence>
<dbReference type="PANTHER" id="PTHR37306">
    <property type="entry name" value="COLICIN V PRODUCTION PROTEIN"/>
    <property type="match status" value="1"/>
</dbReference>
<dbReference type="InterPro" id="IPR003825">
    <property type="entry name" value="Colicin-V_CvpA"/>
</dbReference>
<dbReference type="Proteomes" id="UP000537126">
    <property type="component" value="Unassembled WGS sequence"/>
</dbReference>
<evidence type="ECO:0000313" key="6">
    <source>
        <dbReference type="EMBL" id="NIK74297.1"/>
    </source>
</evidence>
<feature type="transmembrane region" description="Helical" evidence="5">
    <location>
        <begin position="23"/>
        <end position="42"/>
    </location>
</feature>
<dbReference type="AlphaFoldDB" id="A0A846MSS3"/>
<gene>
    <name evidence="6" type="ORF">FHS56_001810</name>
</gene>
<comment type="caution">
    <text evidence="6">The sequence shown here is derived from an EMBL/GenBank/DDBJ whole genome shotgun (WGS) entry which is preliminary data.</text>
</comment>
<keyword evidence="7" id="KW-1185">Reference proteome</keyword>
<keyword evidence="3 5" id="KW-1133">Transmembrane helix</keyword>
<comment type="subcellular location">
    <subcellularLocation>
        <location evidence="1">Membrane</location>
        <topology evidence="1">Multi-pass membrane protein</topology>
    </subcellularLocation>
</comment>
<proteinExistence type="predicted"/>
<dbReference type="RefSeq" id="WP_166919839.1">
    <property type="nucleotide sequence ID" value="NZ_JAASRN010000002.1"/>
</dbReference>
<accession>A0A846MSS3</accession>
<protein>
    <submittedName>
        <fullName evidence="6">Membrane protein required for colicin V production</fullName>
    </submittedName>
</protein>
<feature type="transmembrane region" description="Helical" evidence="5">
    <location>
        <begin position="101"/>
        <end position="122"/>
    </location>
</feature>
<evidence type="ECO:0000313" key="7">
    <source>
        <dbReference type="Proteomes" id="UP000537126"/>
    </source>
</evidence>
<dbReference type="GO" id="GO:0016020">
    <property type="term" value="C:membrane"/>
    <property type="evidence" value="ECO:0007669"/>
    <property type="project" value="UniProtKB-SubCell"/>
</dbReference>
<evidence type="ECO:0000256" key="4">
    <source>
        <dbReference type="ARBA" id="ARBA00023136"/>
    </source>
</evidence>
<keyword evidence="4 5" id="KW-0472">Membrane</keyword>
<evidence type="ECO:0000256" key="1">
    <source>
        <dbReference type="ARBA" id="ARBA00004141"/>
    </source>
</evidence>
<keyword evidence="2 5" id="KW-0812">Transmembrane</keyword>
<organism evidence="6 7">
    <name type="scientific">Thermonema lapsum</name>
    <dbReference type="NCBI Taxonomy" id="28195"/>
    <lineage>
        <taxon>Bacteria</taxon>
        <taxon>Pseudomonadati</taxon>
        <taxon>Bacteroidota</taxon>
        <taxon>Cytophagia</taxon>
        <taxon>Cytophagales</taxon>
        <taxon>Thermonemataceae</taxon>
        <taxon>Thermonema</taxon>
    </lineage>
</organism>
<evidence type="ECO:0000256" key="2">
    <source>
        <dbReference type="ARBA" id="ARBA00022692"/>
    </source>
</evidence>
<reference evidence="6 7" key="1">
    <citation type="submission" date="2020-03" db="EMBL/GenBank/DDBJ databases">
        <title>Genomic Encyclopedia of Type Strains, Phase IV (KMG-IV): sequencing the most valuable type-strain genomes for metagenomic binning, comparative biology and taxonomic classification.</title>
        <authorList>
            <person name="Goeker M."/>
        </authorList>
    </citation>
    <scope>NUCLEOTIDE SEQUENCE [LARGE SCALE GENOMIC DNA]</scope>
    <source>
        <strain evidence="6 7">DSM 5718</strain>
    </source>
</reference>
<name>A0A846MSS3_9BACT</name>
<sequence>MNLLDLFIVLPILWGAHKGYQKGFLLSLINFLAFFVALLLSFKFFHITLQVLANFVNVSDSTMPYLAFFITFGLMLYGILQMGKRLKSTINDTLLGSFDNLLGAVLGGLKYALFVSAFLWLFGTLKTFQDNTLEESLFYSVVSPLAPYVVEHSSEWISKGKGIIEESKEIIQESKENKENVQRDTYY</sequence>